<proteinExistence type="predicted"/>
<dbReference type="GO" id="GO:0005886">
    <property type="term" value="C:plasma membrane"/>
    <property type="evidence" value="ECO:0007669"/>
    <property type="project" value="TreeGrafter"/>
</dbReference>
<dbReference type="PANTHER" id="PTHR11706">
    <property type="entry name" value="SOLUTE CARRIER PROTEIN FAMILY 11 MEMBER"/>
    <property type="match status" value="1"/>
</dbReference>
<evidence type="ECO:0000256" key="7">
    <source>
        <dbReference type="SAM" id="MobiDB-lite"/>
    </source>
</evidence>
<dbReference type="GO" id="GO:0015086">
    <property type="term" value="F:cadmium ion transmembrane transporter activity"/>
    <property type="evidence" value="ECO:0007669"/>
    <property type="project" value="TreeGrafter"/>
</dbReference>
<feature type="transmembrane region" description="Helical" evidence="8">
    <location>
        <begin position="169"/>
        <end position="187"/>
    </location>
</feature>
<evidence type="ECO:0000256" key="5">
    <source>
        <dbReference type="ARBA" id="ARBA00022989"/>
    </source>
</evidence>
<organism evidence="9 10">
    <name type="scientific">Brevundimonas bullata</name>
    <dbReference type="NCBI Taxonomy" id="13160"/>
    <lineage>
        <taxon>Bacteria</taxon>
        <taxon>Pseudomonadati</taxon>
        <taxon>Pseudomonadota</taxon>
        <taxon>Alphaproteobacteria</taxon>
        <taxon>Caulobacterales</taxon>
        <taxon>Caulobacteraceae</taxon>
        <taxon>Brevundimonas</taxon>
    </lineage>
</organism>
<evidence type="ECO:0000256" key="1">
    <source>
        <dbReference type="ARBA" id="ARBA00004141"/>
    </source>
</evidence>
<feature type="compositionally biased region" description="Pro residues" evidence="7">
    <location>
        <begin position="1"/>
        <end position="10"/>
    </location>
</feature>
<feature type="region of interest" description="Disordered" evidence="7">
    <location>
        <begin position="1"/>
        <end position="24"/>
    </location>
</feature>
<feature type="transmembrane region" description="Helical" evidence="8">
    <location>
        <begin position="108"/>
        <end position="128"/>
    </location>
</feature>
<comment type="caution">
    <text evidence="9">The sequence shown here is derived from an EMBL/GenBank/DDBJ whole genome shotgun (WGS) entry which is preliminary data.</text>
</comment>
<keyword evidence="3 8" id="KW-0812">Transmembrane</keyword>
<reference evidence="9 10" key="1">
    <citation type="submission" date="2020-08" db="EMBL/GenBank/DDBJ databases">
        <title>Functional genomics of gut bacteria from endangered species of beetles.</title>
        <authorList>
            <person name="Carlos-Shanley C."/>
        </authorList>
    </citation>
    <scope>NUCLEOTIDE SEQUENCE [LARGE SCALE GENOMIC DNA]</scope>
    <source>
        <strain evidence="9 10">S00123</strain>
    </source>
</reference>
<feature type="transmembrane region" description="Helical" evidence="8">
    <location>
        <begin position="320"/>
        <end position="345"/>
    </location>
</feature>
<keyword evidence="2" id="KW-0813">Transport</keyword>
<feature type="transmembrane region" description="Helical" evidence="8">
    <location>
        <begin position="389"/>
        <end position="409"/>
    </location>
</feature>
<dbReference type="Pfam" id="PF01566">
    <property type="entry name" value="Nramp"/>
    <property type="match status" value="1"/>
</dbReference>
<evidence type="ECO:0000313" key="10">
    <source>
        <dbReference type="Proteomes" id="UP000539957"/>
    </source>
</evidence>
<feature type="transmembrane region" description="Helical" evidence="8">
    <location>
        <begin position="207"/>
        <end position="227"/>
    </location>
</feature>
<gene>
    <name evidence="9" type="ORF">HNP32_001956</name>
</gene>
<comment type="subcellular location">
    <subcellularLocation>
        <location evidence="1">Membrane</location>
        <topology evidence="1">Multi-pass membrane protein</topology>
    </subcellularLocation>
</comment>
<evidence type="ECO:0000256" key="8">
    <source>
        <dbReference type="SAM" id="Phobius"/>
    </source>
</evidence>
<protein>
    <submittedName>
        <fullName evidence="9">NRAMP (Natural resistance-associated macrophage protein)-like metal ion transporter</fullName>
    </submittedName>
</protein>
<keyword evidence="6 8" id="KW-0472">Membrane</keyword>
<feature type="transmembrane region" description="Helical" evidence="8">
    <location>
        <begin position="134"/>
        <end position="157"/>
    </location>
</feature>
<evidence type="ECO:0000256" key="2">
    <source>
        <dbReference type="ARBA" id="ARBA00022448"/>
    </source>
</evidence>
<dbReference type="EMBL" id="JACHKY010000003">
    <property type="protein sequence ID" value="MBB4798212.1"/>
    <property type="molecule type" value="Genomic_DNA"/>
</dbReference>
<evidence type="ECO:0000256" key="4">
    <source>
        <dbReference type="ARBA" id="ARBA00022847"/>
    </source>
</evidence>
<dbReference type="GO" id="GO:0015293">
    <property type="term" value="F:symporter activity"/>
    <property type="evidence" value="ECO:0007669"/>
    <property type="project" value="UniProtKB-KW"/>
</dbReference>
<dbReference type="RefSeq" id="WP_221415839.1">
    <property type="nucleotide sequence ID" value="NZ_JACHKY010000003.1"/>
</dbReference>
<accession>A0A7W7N4F8</accession>
<name>A0A7W7N4F8_9CAUL</name>
<dbReference type="AlphaFoldDB" id="A0A7W7N4F8"/>
<dbReference type="PANTHER" id="PTHR11706:SF33">
    <property type="entry name" value="NATURAL RESISTANCE-ASSOCIATED MACROPHAGE PROTEIN 2"/>
    <property type="match status" value="1"/>
</dbReference>
<dbReference type="Proteomes" id="UP000539957">
    <property type="component" value="Unassembled WGS sequence"/>
</dbReference>
<dbReference type="InterPro" id="IPR001046">
    <property type="entry name" value="NRAMP_fam"/>
</dbReference>
<evidence type="ECO:0000313" key="9">
    <source>
        <dbReference type="EMBL" id="MBB4798212.1"/>
    </source>
</evidence>
<keyword evidence="5 8" id="KW-1133">Transmembrane helix</keyword>
<feature type="transmembrane region" description="Helical" evidence="8">
    <location>
        <begin position="365"/>
        <end position="383"/>
    </location>
</feature>
<evidence type="ECO:0000256" key="3">
    <source>
        <dbReference type="ARBA" id="ARBA00022692"/>
    </source>
</evidence>
<keyword evidence="4" id="KW-0769">Symport</keyword>
<dbReference type="GO" id="GO:0005384">
    <property type="term" value="F:manganese ion transmembrane transporter activity"/>
    <property type="evidence" value="ECO:0007669"/>
    <property type="project" value="TreeGrafter"/>
</dbReference>
<dbReference type="GO" id="GO:0034755">
    <property type="term" value="P:iron ion transmembrane transport"/>
    <property type="evidence" value="ECO:0007669"/>
    <property type="project" value="TreeGrafter"/>
</dbReference>
<evidence type="ECO:0000256" key="6">
    <source>
        <dbReference type="ARBA" id="ARBA00023136"/>
    </source>
</evidence>
<sequence length="453" mass="48291">MSEPQPPPSSEPASNPVGPGDDAGPRQRDLLRVFKVLGPGLITGAADDDPSGIATYSQTGAQFGYGMLWTALYQIPLLLAVQEACARIGAVTGQGLAGVIKQHYSRHVLIAMVLLVVAANTINIGADIGAVADAAALVVDAPVWALALLTAATVLLLEVFVSYRVYARFLKWLALALLAYPATALIIEQPWREILYATFVPHIEFTASFLFIITGVFGTSISPYMFFWQASQEVEELLDRKVSMDEEGRPRLPRYYLSDMRLDVSVGMVTAELVQWFIIMTTASVLFRNGVTDIQTAADAAQALEPLVKSFPDAGQAAKVLFAAGVIGLGLLAIPVLAGSAAYALSEALGWKEGLSNKLGDARGFYGVIAVATLIGLLLNFIGVNPIKALVYTAVFNGIAAVPLLYVVARINGDRAIMGDSRGGPWSRTFVWLTFGVMALSGAALLYTVVVPR</sequence>
<feature type="transmembrane region" description="Helical" evidence="8">
    <location>
        <begin position="430"/>
        <end position="450"/>
    </location>
</feature>
<keyword evidence="10" id="KW-1185">Reference proteome</keyword>